<evidence type="ECO:0000259" key="1">
    <source>
        <dbReference type="Pfam" id="PF08887"/>
    </source>
</evidence>
<feature type="domain" description="GAD-related" evidence="1">
    <location>
        <begin position="3"/>
        <end position="95"/>
    </location>
</feature>
<evidence type="ECO:0000313" key="3">
    <source>
        <dbReference type="EMBL" id="ALN80857.1"/>
    </source>
</evidence>
<dbReference type="PATRIC" id="fig|84531.8.peg.2739"/>
<protein>
    <submittedName>
        <fullName evidence="3">GAD-like domain protein</fullName>
    </submittedName>
</protein>
<dbReference type="Pfam" id="PF08906">
    <property type="entry name" value="T6SS_Tdi1_C"/>
    <property type="match status" value="1"/>
</dbReference>
<dbReference type="RefSeq" id="WP_057918061.1">
    <property type="nucleotide sequence ID" value="NZ_CP011129.1"/>
</dbReference>
<dbReference type="Proteomes" id="UP000060787">
    <property type="component" value="Chromosome"/>
</dbReference>
<accession>A0A0S2FBD7</accession>
<dbReference type="AlphaFoldDB" id="A0A0S2FBD7"/>
<reference evidence="3 4" key="1">
    <citation type="journal article" date="2015" name="BMC Genomics">
        <title>Comparative genomics and metabolic profiling of the genus Lysobacter.</title>
        <authorList>
            <person name="de Bruijn I."/>
            <person name="Cheng X."/>
            <person name="de Jager V."/>
            <person name="Exposito R.G."/>
            <person name="Watrous J."/>
            <person name="Patel N."/>
            <person name="Postma J."/>
            <person name="Dorrestein P.C."/>
            <person name="Kobayashi D."/>
            <person name="Raaijmakers J.M."/>
        </authorList>
    </citation>
    <scope>NUCLEOTIDE SEQUENCE [LARGE SCALE GENOMIC DNA]</scope>
    <source>
        <strain evidence="3 4">76</strain>
    </source>
</reference>
<dbReference type="KEGG" id="lab:LA76x_2727"/>
<name>A0A0S2FBD7_LYSAN</name>
<evidence type="ECO:0000259" key="2">
    <source>
        <dbReference type="Pfam" id="PF08906"/>
    </source>
</evidence>
<evidence type="ECO:0000313" key="4">
    <source>
        <dbReference type="Proteomes" id="UP000060787"/>
    </source>
</evidence>
<dbReference type="InterPro" id="IPR014983">
    <property type="entry name" value="GAD-rel"/>
</dbReference>
<dbReference type="InterPro" id="IPR015002">
    <property type="entry name" value="T6SS_Tdi1_C"/>
</dbReference>
<gene>
    <name evidence="3" type="ORF">LA76x_2727</name>
</gene>
<sequence>MELYDDFHKAMGKPEEQVLPDEAFLKSELGQADESLLELWKTDGWARYSKGLFWTVDPRKFADIAKQWPIVPADAIFFARNAFADLYFLSEGNSRCLNSQWGRVLDLGPDPAIFLTSGLLPRNRGDILSDKLFKAVHKRLGTLEADECYGLFPALPLGGNEEDPEAYKRVKLQAYLSILAQAHG</sequence>
<dbReference type="STRING" id="84531.LA76x_2727"/>
<organism evidence="3 4">
    <name type="scientific">Lysobacter antibioticus</name>
    <dbReference type="NCBI Taxonomy" id="84531"/>
    <lineage>
        <taxon>Bacteria</taxon>
        <taxon>Pseudomonadati</taxon>
        <taxon>Pseudomonadota</taxon>
        <taxon>Gammaproteobacteria</taxon>
        <taxon>Lysobacterales</taxon>
        <taxon>Lysobacteraceae</taxon>
        <taxon>Lysobacter</taxon>
    </lineage>
</organism>
<dbReference type="Pfam" id="PF08887">
    <property type="entry name" value="GAD-like"/>
    <property type="match status" value="1"/>
</dbReference>
<proteinExistence type="predicted"/>
<keyword evidence="4" id="KW-1185">Reference proteome</keyword>
<feature type="domain" description="T6SS immunity protein Tdi1 C-terminal" evidence="2">
    <location>
        <begin position="123"/>
        <end position="181"/>
    </location>
</feature>
<dbReference type="EMBL" id="CP011129">
    <property type="protein sequence ID" value="ALN80857.1"/>
    <property type="molecule type" value="Genomic_DNA"/>
</dbReference>